<protein>
    <submittedName>
        <fullName evidence="1">Uncharacterized protein</fullName>
    </submittedName>
</protein>
<evidence type="ECO:0000313" key="1">
    <source>
        <dbReference type="EMBL" id="MEO2219297.1"/>
    </source>
</evidence>
<keyword evidence="2" id="KW-1185">Reference proteome</keyword>
<dbReference type="RefSeq" id="WP_347371860.1">
    <property type="nucleotide sequence ID" value="NZ_JBDOJC010000001.1"/>
</dbReference>
<accession>A0ABV0FJH2</accession>
<organism evidence="1 2">
    <name type="scientific">Chromobacterium vaccinii</name>
    <dbReference type="NCBI Taxonomy" id="1108595"/>
    <lineage>
        <taxon>Bacteria</taxon>
        <taxon>Pseudomonadati</taxon>
        <taxon>Pseudomonadota</taxon>
        <taxon>Betaproteobacteria</taxon>
        <taxon>Neisseriales</taxon>
        <taxon>Chromobacteriaceae</taxon>
        <taxon>Chromobacterium</taxon>
    </lineage>
</organism>
<dbReference type="EMBL" id="JBDOJC010000001">
    <property type="protein sequence ID" value="MEO2219297.1"/>
    <property type="molecule type" value="Genomic_DNA"/>
</dbReference>
<reference evidence="1 2" key="1">
    <citation type="submission" date="2024-05" db="EMBL/GenBank/DDBJ databases">
        <authorList>
            <person name="De Oliveira J.P."/>
            <person name="Noriler S.A."/>
            <person name="De Oliveira A.G."/>
            <person name="Sipoli D.S."/>
        </authorList>
    </citation>
    <scope>NUCLEOTIDE SEQUENCE [LARGE SCALE GENOMIC DNA]</scope>
    <source>
        <strain evidence="1 2">LABIM189</strain>
    </source>
</reference>
<evidence type="ECO:0000313" key="2">
    <source>
        <dbReference type="Proteomes" id="UP001455709"/>
    </source>
</evidence>
<gene>
    <name evidence="1" type="ORF">ABGV49_19770</name>
</gene>
<name>A0ABV0FJH2_9NEIS</name>
<proteinExistence type="predicted"/>
<comment type="caution">
    <text evidence="1">The sequence shown here is derived from an EMBL/GenBank/DDBJ whole genome shotgun (WGS) entry which is preliminary data.</text>
</comment>
<sequence length="80" mass="9360">MWYLLSSKSPYSKRVLWEIYSLFPAKGTVENGADMKCLRLAKMIVVNVASSLKKRLLNDFDEHNLFDKRMNQNNEYGGER</sequence>
<dbReference type="Proteomes" id="UP001455709">
    <property type="component" value="Unassembled WGS sequence"/>
</dbReference>